<dbReference type="Proteomes" id="UP001501138">
    <property type="component" value="Unassembled WGS sequence"/>
</dbReference>
<dbReference type="Pfam" id="PF12680">
    <property type="entry name" value="SnoaL_2"/>
    <property type="match status" value="1"/>
</dbReference>
<dbReference type="EMBL" id="BAAAPM010000011">
    <property type="protein sequence ID" value="GAA1741748.1"/>
    <property type="molecule type" value="Genomic_DNA"/>
</dbReference>
<dbReference type="RefSeq" id="WP_344250867.1">
    <property type="nucleotide sequence ID" value="NZ_BAAAPM010000011.1"/>
</dbReference>
<organism evidence="2 3">
    <name type="scientific">Isoptericola hypogeus</name>
    <dbReference type="NCBI Taxonomy" id="300179"/>
    <lineage>
        <taxon>Bacteria</taxon>
        <taxon>Bacillati</taxon>
        <taxon>Actinomycetota</taxon>
        <taxon>Actinomycetes</taxon>
        <taxon>Micrococcales</taxon>
        <taxon>Promicromonosporaceae</taxon>
        <taxon>Isoptericola</taxon>
    </lineage>
</organism>
<dbReference type="SUPFAM" id="SSF54427">
    <property type="entry name" value="NTF2-like"/>
    <property type="match status" value="1"/>
</dbReference>
<dbReference type="CDD" id="cd00531">
    <property type="entry name" value="NTF2_like"/>
    <property type="match status" value="1"/>
</dbReference>
<dbReference type="InterPro" id="IPR032710">
    <property type="entry name" value="NTF2-like_dom_sf"/>
</dbReference>
<dbReference type="Gene3D" id="3.10.450.50">
    <property type="match status" value="1"/>
</dbReference>
<evidence type="ECO:0000313" key="3">
    <source>
        <dbReference type="Proteomes" id="UP001501138"/>
    </source>
</evidence>
<feature type="domain" description="SnoaL-like" evidence="1">
    <location>
        <begin position="13"/>
        <end position="113"/>
    </location>
</feature>
<comment type="caution">
    <text evidence="2">The sequence shown here is derived from an EMBL/GenBank/DDBJ whole genome shotgun (WGS) entry which is preliminary data.</text>
</comment>
<keyword evidence="3" id="KW-1185">Reference proteome</keyword>
<protein>
    <recommendedName>
        <fullName evidence="1">SnoaL-like domain-containing protein</fullName>
    </recommendedName>
</protein>
<accession>A0ABN2JWU3</accession>
<dbReference type="InterPro" id="IPR037401">
    <property type="entry name" value="SnoaL-like"/>
</dbReference>
<proteinExistence type="predicted"/>
<reference evidence="2 3" key="1">
    <citation type="journal article" date="2019" name="Int. J. Syst. Evol. Microbiol.">
        <title>The Global Catalogue of Microorganisms (GCM) 10K type strain sequencing project: providing services to taxonomists for standard genome sequencing and annotation.</title>
        <authorList>
            <consortium name="The Broad Institute Genomics Platform"/>
            <consortium name="The Broad Institute Genome Sequencing Center for Infectious Disease"/>
            <person name="Wu L."/>
            <person name="Ma J."/>
        </authorList>
    </citation>
    <scope>NUCLEOTIDE SEQUENCE [LARGE SCALE GENOMIC DNA]</scope>
    <source>
        <strain evidence="2 3">JCM 15589</strain>
    </source>
</reference>
<sequence length="128" mass="14229">MPRADQSTTDFLAEYFAVMEAKDYDRLADFYADDVSLTFANAPTVTGKDVVLAQMAAIGDKVDSLAHPLINVWQEDDGVVVFEVDSAWRFPDGFEKTIRACSIFTIAEGKFTDQRIYVDNGPVDSYLA</sequence>
<evidence type="ECO:0000313" key="2">
    <source>
        <dbReference type="EMBL" id="GAA1741748.1"/>
    </source>
</evidence>
<name>A0ABN2JWU3_9MICO</name>
<gene>
    <name evidence="2" type="ORF">GCM10009809_41550</name>
</gene>
<evidence type="ECO:0000259" key="1">
    <source>
        <dbReference type="Pfam" id="PF12680"/>
    </source>
</evidence>